<dbReference type="EnsemblPlants" id="AET3Gv20306900.1">
    <property type="protein sequence ID" value="AET3Gv20306900.1"/>
    <property type="gene ID" value="AET3Gv20306900"/>
</dbReference>
<reference evidence="2" key="5">
    <citation type="journal article" date="2021" name="G3 (Bethesda)">
        <title>Aegilops tauschii genome assembly Aet v5.0 features greater sequence contiguity and improved annotation.</title>
        <authorList>
            <person name="Wang L."/>
            <person name="Zhu T."/>
            <person name="Rodriguez J.C."/>
            <person name="Deal K.R."/>
            <person name="Dubcovsky J."/>
            <person name="McGuire P.E."/>
            <person name="Lux T."/>
            <person name="Spannagl M."/>
            <person name="Mayer K.F.X."/>
            <person name="Baldrich P."/>
            <person name="Meyers B.C."/>
            <person name="Huo N."/>
            <person name="Gu Y.Q."/>
            <person name="Zhou H."/>
            <person name="Devos K.M."/>
            <person name="Bennetzen J.L."/>
            <person name="Unver T."/>
            <person name="Budak H."/>
            <person name="Gulick P.J."/>
            <person name="Galiba G."/>
            <person name="Kalapos B."/>
            <person name="Nelson D.R."/>
            <person name="Li P."/>
            <person name="You F.M."/>
            <person name="Luo M.C."/>
            <person name="Dvorak J."/>
        </authorList>
    </citation>
    <scope>NUCLEOTIDE SEQUENCE [LARGE SCALE GENOMIC DNA]</scope>
    <source>
        <strain evidence="2">cv. AL8/78</strain>
    </source>
</reference>
<reference evidence="3" key="2">
    <citation type="journal article" date="2017" name="Nat. Plants">
        <title>The Aegilops tauschii genome reveals multiple impacts of transposons.</title>
        <authorList>
            <person name="Zhao G."/>
            <person name="Zou C."/>
            <person name="Li K."/>
            <person name="Wang K."/>
            <person name="Li T."/>
            <person name="Gao L."/>
            <person name="Zhang X."/>
            <person name="Wang H."/>
            <person name="Yang Z."/>
            <person name="Liu X."/>
            <person name="Jiang W."/>
            <person name="Mao L."/>
            <person name="Kong X."/>
            <person name="Jiao Y."/>
            <person name="Jia J."/>
        </authorList>
    </citation>
    <scope>NUCLEOTIDE SEQUENCE [LARGE SCALE GENOMIC DNA]</scope>
    <source>
        <strain evidence="3">cv. AL8/78</strain>
    </source>
</reference>
<dbReference type="PANTHER" id="PTHR33087">
    <property type="entry name" value="OS07G0539200 PROTEIN"/>
    <property type="match status" value="1"/>
</dbReference>
<dbReference type="Gramene" id="AET3Gv20306900.1">
    <property type="protein sequence ID" value="AET3Gv20306900.1"/>
    <property type="gene ID" value="AET3Gv20306900"/>
</dbReference>
<evidence type="ECO:0000313" key="2">
    <source>
        <dbReference type="EnsemblPlants" id="AET3Gv20306900.1"/>
    </source>
</evidence>
<protein>
    <recommendedName>
        <fullName evidence="4">DUF4283 domain-containing protein</fullName>
    </recommendedName>
</protein>
<feature type="region of interest" description="Disordered" evidence="1">
    <location>
        <begin position="1"/>
        <end position="22"/>
    </location>
</feature>
<organism evidence="2 3">
    <name type="scientific">Aegilops tauschii subsp. strangulata</name>
    <name type="common">Goatgrass</name>
    <dbReference type="NCBI Taxonomy" id="200361"/>
    <lineage>
        <taxon>Eukaryota</taxon>
        <taxon>Viridiplantae</taxon>
        <taxon>Streptophyta</taxon>
        <taxon>Embryophyta</taxon>
        <taxon>Tracheophyta</taxon>
        <taxon>Spermatophyta</taxon>
        <taxon>Magnoliopsida</taxon>
        <taxon>Liliopsida</taxon>
        <taxon>Poales</taxon>
        <taxon>Poaceae</taxon>
        <taxon>BOP clade</taxon>
        <taxon>Pooideae</taxon>
        <taxon>Triticodae</taxon>
        <taxon>Triticeae</taxon>
        <taxon>Triticinae</taxon>
        <taxon>Aegilops</taxon>
    </lineage>
</organism>
<evidence type="ECO:0000313" key="3">
    <source>
        <dbReference type="Proteomes" id="UP000015105"/>
    </source>
</evidence>
<keyword evidence="3" id="KW-1185">Reference proteome</keyword>
<dbReference type="InterPro" id="IPR053253">
    <property type="entry name" value="Sex_diff_modulator"/>
</dbReference>
<dbReference type="AlphaFoldDB" id="A0A453EDJ6"/>
<evidence type="ECO:0000256" key="1">
    <source>
        <dbReference type="SAM" id="MobiDB-lite"/>
    </source>
</evidence>
<reference evidence="3" key="1">
    <citation type="journal article" date="2014" name="Science">
        <title>Ancient hybridizations among the ancestral genomes of bread wheat.</title>
        <authorList>
            <consortium name="International Wheat Genome Sequencing Consortium,"/>
            <person name="Marcussen T."/>
            <person name="Sandve S.R."/>
            <person name="Heier L."/>
            <person name="Spannagl M."/>
            <person name="Pfeifer M."/>
            <person name="Jakobsen K.S."/>
            <person name="Wulff B.B."/>
            <person name="Steuernagel B."/>
            <person name="Mayer K.F."/>
            <person name="Olsen O.A."/>
        </authorList>
    </citation>
    <scope>NUCLEOTIDE SEQUENCE [LARGE SCALE GENOMIC DNA]</scope>
    <source>
        <strain evidence="3">cv. AL8/78</strain>
    </source>
</reference>
<sequence>MRRFNGDHSSALRASPSRPWSKLAHAGTGEFEYNVELELCGIPAQAWHLSTAEHILGDSCWIERLHPGTRSKADMAVFRLAGRIHD</sequence>
<dbReference type="Proteomes" id="UP000015105">
    <property type="component" value="Chromosome 3D"/>
</dbReference>
<accession>A0A453EDJ6</accession>
<dbReference type="PANTHER" id="PTHR33087:SF31">
    <property type="entry name" value="OS06G0482850 PROTEIN"/>
    <property type="match status" value="1"/>
</dbReference>
<name>A0A453EDJ6_AEGTS</name>
<evidence type="ECO:0008006" key="4">
    <source>
        <dbReference type="Google" id="ProtNLM"/>
    </source>
</evidence>
<reference evidence="2" key="3">
    <citation type="journal article" date="2017" name="Nature">
        <title>Genome sequence of the progenitor of the wheat D genome Aegilops tauschii.</title>
        <authorList>
            <person name="Luo M.C."/>
            <person name="Gu Y.Q."/>
            <person name="Puiu D."/>
            <person name="Wang H."/>
            <person name="Twardziok S.O."/>
            <person name="Deal K.R."/>
            <person name="Huo N."/>
            <person name="Zhu T."/>
            <person name="Wang L."/>
            <person name="Wang Y."/>
            <person name="McGuire P.E."/>
            <person name="Liu S."/>
            <person name="Long H."/>
            <person name="Ramasamy R.K."/>
            <person name="Rodriguez J.C."/>
            <person name="Van S.L."/>
            <person name="Yuan L."/>
            <person name="Wang Z."/>
            <person name="Xia Z."/>
            <person name="Xiao L."/>
            <person name="Anderson O.D."/>
            <person name="Ouyang S."/>
            <person name="Liang Y."/>
            <person name="Zimin A.V."/>
            <person name="Pertea G."/>
            <person name="Qi P."/>
            <person name="Bennetzen J.L."/>
            <person name="Dai X."/>
            <person name="Dawson M.W."/>
            <person name="Muller H.G."/>
            <person name="Kugler K."/>
            <person name="Rivarola-Duarte L."/>
            <person name="Spannagl M."/>
            <person name="Mayer K.F.X."/>
            <person name="Lu F.H."/>
            <person name="Bevan M.W."/>
            <person name="Leroy P."/>
            <person name="Li P."/>
            <person name="You F.M."/>
            <person name="Sun Q."/>
            <person name="Liu Z."/>
            <person name="Lyons E."/>
            <person name="Wicker T."/>
            <person name="Salzberg S.L."/>
            <person name="Devos K.M."/>
            <person name="Dvorak J."/>
        </authorList>
    </citation>
    <scope>NUCLEOTIDE SEQUENCE [LARGE SCALE GENOMIC DNA]</scope>
    <source>
        <strain evidence="2">cv. AL8/78</strain>
    </source>
</reference>
<proteinExistence type="predicted"/>
<reference evidence="2" key="4">
    <citation type="submission" date="2019-03" db="UniProtKB">
        <authorList>
            <consortium name="EnsemblPlants"/>
        </authorList>
    </citation>
    <scope>IDENTIFICATION</scope>
</reference>